<evidence type="ECO:0000313" key="1">
    <source>
        <dbReference type="EMBL" id="KKN34544.1"/>
    </source>
</evidence>
<reference evidence="1" key="1">
    <citation type="journal article" date="2015" name="Nature">
        <title>Complex archaea that bridge the gap between prokaryotes and eukaryotes.</title>
        <authorList>
            <person name="Spang A."/>
            <person name="Saw J.H."/>
            <person name="Jorgensen S.L."/>
            <person name="Zaremba-Niedzwiedzka K."/>
            <person name="Martijn J."/>
            <person name="Lind A.E."/>
            <person name="van Eijk R."/>
            <person name="Schleper C."/>
            <person name="Guy L."/>
            <person name="Ettema T.J."/>
        </authorList>
    </citation>
    <scope>NUCLEOTIDE SEQUENCE</scope>
</reference>
<dbReference type="EMBL" id="LAZR01002098">
    <property type="protein sequence ID" value="KKN34544.1"/>
    <property type="molecule type" value="Genomic_DNA"/>
</dbReference>
<sequence>MADTKKPLKIIQGDRETLEVKKANEILKALLVDKDRDTAFQIAESLTPKGALTLAEDNQRKPK</sequence>
<organism evidence="1">
    <name type="scientific">marine sediment metagenome</name>
    <dbReference type="NCBI Taxonomy" id="412755"/>
    <lineage>
        <taxon>unclassified sequences</taxon>
        <taxon>metagenomes</taxon>
        <taxon>ecological metagenomes</taxon>
    </lineage>
</organism>
<accession>A0A0F9PWE1</accession>
<dbReference type="AlphaFoldDB" id="A0A0F9PWE1"/>
<comment type="caution">
    <text evidence="1">The sequence shown here is derived from an EMBL/GenBank/DDBJ whole genome shotgun (WGS) entry which is preliminary data.</text>
</comment>
<gene>
    <name evidence="1" type="ORF">LCGC14_0792610</name>
</gene>
<protein>
    <submittedName>
        <fullName evidence="1">Uncharacterized protein</fullName>
    </submittedName>
</protein>
<name>A0A0F9PWE1_9ZZZZ</name>
<proteinExistence type="predicted"/>